<reference evidence="2" key="1">
    <citation type="journal article" date="2023" name="Plant J.">
        <title>The genome of the king protea, Protea cynaroides.</title>
        <authorList>
            <person name="Chang J."/>
            <person name="Duong T.A."/>
            <person name="Schoeman C."/>
            <person name="Ma X."/>
            <person name="Roodt D."/>
            <person name="Barker N."/>
            <person name="Li Z."/>
            <person name="Van de Peer Y."/>
            <person name="Mizrachi E."/>
        </authorList>
    </citation>
    <scope>NUCLEOTIDE SEQUENCE</scope>
    <source>
        <tissue evidence="2">Young leaves</tissue>
    </source>
</reference>
<dbReference type="Gene3D" id="3.90.1320.10">
    <property type="entry name" value="Outer-capsid protein sigma 3, large lobe"/>
    <property type="match status" value="1"/>
</dbReference>
<dbReference type="PROSITE" id="PS52045">
    <property type="entry name" value="NEPROSIN_PEP_CD"/>
    <property type="match status" value="1"/>
</dbReference>
<keyword evidence="3" id="KW-1185">Reference proteome</keyword>
<protein>
    <recommendedName>
        <fullName evidence="1">Neprosin PEP catalytic domain-containing protein</fullName>
    </recommendedName>
</protein>
<dbReference type="Pfam" id="PF03080">
    <property type="entry name" value="Neprosin"/>
    <property type="match status" value="1"/>
</dbReference>
<organism evidence="2 3">
    <name type="scientific">Protea cynaroides</name>
    <dbReference type="NCBI Taxonomy" id="273540"/>
    <lineage>
        <taxon>Eukaryota</taxon>
        <taxon>Viridiplantae</taxon>
        <taxon>Streptophyta</taxon>
        <taxon>Embryophyta</taxon>
        <taxon>Tracheophyta</taxon>
        <taxon>Spermatophyta</taxon>
        <taxon>Magnoliopsida</taxon>
        <taxon>Proteales</taxon>
        <taxon>Proteaceae</taxon>
        <taxon>Protea</taxon>
    </lineage>
</organism>
<dbReference type="OrthoDB" id="1858978at2759"/>
<evidence type="ECO:0000313" key="3">
    <source>
        <dbReference type="Proteomes" id="UP001141806"/>
    </source>
</evidence>
<evidence type="ECO:0000313" key="2">
    <source>
        <dbReference type="EMBL" id="KAJ4955635.1"/>
    </source>
</evidence>
<accession>A0A9Q0GY14</accession>
<dbReference type="EMBL" id="JAMYWD010000011">
    <property type="protein sequence ID" value="KAJ4955635.1"/>
    <property type="molecule type" value="Genomic_DNA"/>
</dbReference>
<feature type="domain" description="Neprosin PEP catalytic" evidence="1">
    <location>
        <begin position="61"/>
        <end position="318"/>
    </location>
</feature>
<proteinExistence type="predicted"/>
<gene>
    <name evidence="2" type="ORF">NE237_012418</name>
</gene>
<dbReference type="Proteomes" id="UP001141806">
    <property type="component" value="Unassembled WGS sequence"/>
</dbReference>
<dbReference type="PANTHER" id="PTHR31589">
    <property type="entry name" value="PROTEIN, PUTATIVE (DUF239)-RELATED-RELATED"/>
    <property type="match status" value="1"/>
</dbReference>
<dbReference type="InterPro" id="IPR053168">
    <property type="entry name" value="Glutamic_endopeptidase"/>
</dbReference>
<comment type="caution">
    <text evidence="2">The sequence shown here is derived from an EMBL/GenBank/DDBJ whole genome shotgun (WGS) entry which is preliminary data.</text>
</comment>
<name>A0A9Q0GY14_9MAGN</name>
<dbReference type="AlphaFoldDB" id="A0A9Q0GY14"/>
<sequence>MSSLIPKEIPKEISPSGVEHLNLRLQGGGCPSGTVPIRRTTKEDLIRWKSFSNSSGNINQYIPGETHVAGYQLKEPNGRYHGASADLTVHTPRLLTSNQYSGALMWVEGGLDYIEYGWHVNPKLYGDNKTHIFGHWTADDSLKSGCFNQLCNGFVQVSKSLALGQILTVRPITEGHMPVVPMYLYQNTYSKNWIIAIGEGKMFEAIGYWPPELFNTIKDFAPLVGWRGEVYVPQGELASKMGTGRFPQHDNVGGQYQSVASFSAVRFYNETYIGVAPYDPSLEYIVDETKYYDIVDFPYIDDEWRHTFFYGGPGQDIDGPPVENIYND</sequence>
<evidence type="ECO:0000259" key="1">
    <source>
        <dbReference type="PROSITE" id="PS52045"/>
    </source>
</evidence>
<dbReference type="PANTHER" id="PTHR31589:SF223">
    <property type="entry name" value="PROTEIN, PUTATIVE (DUF239)-RELATED"/>
    <property type="match status" value="1"/>
</dbReference>
<dbReference type="InterPro" id="IPR004314">
    <property type="entry name" value="Neprosin"/>
</dbReference>